<evidence type="ECO:0000313" key="1">
    <source>
        <dbReference type="EMBL" id="TKT71890.1"/>
    </source>
</evidence>
<dbReference type="Proteomes" id="UP000034832">
    <property type="component" value="Unassembled WGS sequence"/>
</dbReference>
<dbReference type="STRING" id="211460.YH63_08055"/>
<dbReference type="RefSeq" id="WP_046827584.1">
    <property type="nucleotide sequence ID" value="NZ_LBIA02000001.1"/>
</dbReference>
<accession>A0A4U6BN67</accession>
<gene>
    <name evidence="1" type="ORF">YH63_010935</name>
</gene>
<keyword evidence="2" id="KW-1185">Reference proteome</keyword>
<dbReference type="OrthoDB" id="7280790at2"/>
<evidence type="ECO:0000313" key="2">
    <source>
        <dbReference type="Proteomes" id="UP000034832"/>
    </source>
</evidence>
<dbReference type="EMBL" id="LBIA02000001">
    <property type="protein sequence ID" value="TKT71890.1"/>
    <property type="molecule type" value="Genomic_DNA"/>
</dbReference>
<name>A0A4U6BN67_9BRAD</name>
<organism evidence="1 2">
    <name type="scientific">Afipia massiliensis</name>
    <dbReference type="NCBI Taxonomy" id="211460"/>
    <lineage>
        <taxon>Bacteria</taxon>
        <taxon>Pseudomonadati</taxon>
        <taxon>Pseudomonadota</taxon>
        <taxon>Alphaproteobacteria</taxon>
        <taxon>Hyphomicrobiales</taxon>
        <taxon>Nitrobacteraceae</taxon>
        <taxon>Afipia</taxon>
    </lineage>
</organism>
<sequence length="130" mass="13846">MSTRSRQTVLALGLAGLLVEAVVSHPAFAVGRVTLFKVVSPQNEIVIGLTKAELAQMPGKTPDAVEKALRSAGALQVWQYGVRRGVSGVMEQAPVRKIEIAADPATHIESYLSPLKVVSIADEIMTEAIQ</sequence>
<comment type="caution">
    <text evidence="1">The sequence shown here is derived from an EMBL/GenBank/DDBJ whole genome shotgun (WGS) entry which is preliminary data.</text>
</comment>
<proteinExistence type="predicted"/>
<reference evidence="1" key="1">
    <citation type="submission" date="2019-04" db="EMBL/GenBank/DDBJ databases">
        <title>Whole genome sequencing of cave bacteria.</title>
        <authorList>
            <person name="Gan H.M."/>
            <person name="Barton H."/>
            <person name="Savka M.A."/>
        </authorList>
    </citation>
    <scope>NUCLEOTIDE SEQUENCE [LARGE SCALE GENOMIC DNA]</scope>
    <source>
        <strain evidence="1">LC387</strain>
    </source>
</reference>
<protein>
    <submittedName>
        <fullName evidence="1">Uncharacterized protein</fullName>
    </submittedName>
</protein>
<dbReference type="AlphaFoldDB" id="A0A4U6BN67"/>